<proteinExistence type="predicted"/>
<gene>
    <name evidence="2" type="ORF">N7498_004040</name>
</gene>
<dbReference type="RefSeq" id="XP_058310564.1">
    <property type="nucleotide sequence ID" value="XM_058451102.1"/>
</dbReference>
<sequence>MDPPSELPPVMLWIREKRLKDFLANPDYDHQRANLGTVLRMFQSGEIAPLWAGHQLYFCNGELLGSELPSDTRSLSGPIWHEAECGLAHEAAAYEPARLANVAPQIWAGNCQNQHGKNSGNNSRGSGSQHSQGRGAGNRNYKNWGRHTGGAA</sequence>
<dbReference type="GeneID" id="83178403"/>
<dbReference type="OrthoDB" id="4199986at2759"/>
<reference evidence="2" key="1">
    <citation type="submission" date="2022-12" db="EMBL/GenBank/DDBJ databases">
        <authorList>
            <person name="Petersen C."/>
        </authorList>
    </citation>
    <scope>NUCLEOTIDE SEQUENCE</scope>
    <source>
        <strain evidence="2">IBT 15544</strain>
    </source>
</reference>
<protein>
    <submittedName>
        <fullName evidence="2">Uncharacterized protein</fullName>
    </submittedName>
</protein>
<evidence type="ECO:0000256" key="1">
    <source>
        <dbReference type="SAM" id="MobiDB-lite"/>
    </source>
</evidence>
<feature type="compositionally biased region" description="Low complexity" evidence="1">
    <location>
        <begin position="115"/>
        <end position="133"/>
    </location>
</feature>
<dbReference type="Proteomes" id="UP001150904">
    <property type="component" value="Unassembled WGS sequence"/>
</dbReference>
<dbReference type="EMBL" id="JAPQKR010000008">
    <property type="protein sequence ID" value="KAJ5212394.1"/>
    <property type="molecule type" value="Genomic_DNA"/>
</dbReference>
<evidence type="ECO:0000313" key="3">
    <source>
        <dbReference type="Proteomes" id="UP001150904"/>
    </source>
</evidence>
<reference evidence="2" key="2">
    <citation type="journal article" date="2023" name="IMA Fungus">
        <title>Comparative genomic study of the Penicillium genus elucidates a diverse pangenome and 15 lateral gene transfer events.</title>
        <authorList>
            <person name="Petersen C."/>
            <person name="Sorensen T."/>
            <person name="Nielsen M.R."/>
            <person name="Sondergaard T.E."/>
            <person name="Sorensen J.L."/>
            <person name="Fitzpatrick D.A."/>
            <person name="Frisvad J.C."/>
            <person name="Nielsen K.L."/>
        </authorList>
    </citation>
    <scope>NUCLEOTIDE SEQUENCE</scope>
    <source>
        <strain evidence="2">IBT 15544</strain>
    </source>
</reference>
<keyword evidence="3" id="KW-1185">Reference proteome</keyword>
<organism evidence="2 3">
    <name type="scientific">Penicillium cinerascens</name>
    <dbReference type="NCBI Taxonomy" id="70096"/>
    <lineage>
        <taxon>Eukaryota</taxon>
        <taxon>Fungi</taxon>
        <taxon>Dikarya</taxon>
        <taxon>Ascomycota</taxon>
        <taxon>Pezizomycotina</taxon>
        <taxon>Eurotiomycetes</taxon>
        <taxon>Eurotiomycetidae</taxon>
        <taxon>Eurotiales</taxon>
        <taxon>Aspergillaceae</taxon>
        <taxon>Penicillium</taxon>
    </lineage>
</organism>
<dbReference type="AlphaFoldDB" id="A0A9W9N438"/>
<accession>A0A9W9N438</accession>
<evidence type="ECO:0000313" key="2">
    <source>
        <dbReference type="EMBL" id="KAJ5212394.1"/>
    </source>
</evidence>
<feature type="region of interest" description="Disordered" evidence="1">
    <location>
        <begin position="110"/>
        <end position="152"/>
    </location>
</feature>
<name>A0A9W9N438_9EURO</name>
<comment type="caution">
    <text evidence="2">The sequence shown here is derived from an EMBL/GenBank/DDBJ whole genome shotgun (WGS) entry which is preliminary data.</text>
</comment>